<protein>
    <submittedName>
        <fullName evidence="2">Putative secreted protein</fullName>
    </submittedName>
</protein>
<organism evidence="2 3">
    <name type="scientific">Streptomyces glaucescens</name>
    <dbReference type="NCBI Taxonomy" id="1907"/>
    <lineage>
        <taxon>Bacteria</taxon>
        <taxon>Bacillati</taxon>
        <taxon>Actinomycetota</taxon>
        <taxon>Actinomycetes</taxon>
        <taxon>Kitasatosporales</taxon>
        <taxon>Streptomycetaceae</taxon>
        <taxon>Streptomyces</taxon>
    </lineage>
</organism>
<dbReference type="STRING" id="1907.SGLAU_11200"/>
<dbReference type="eggNOG" id="COG3757">
    <property type="taxonomic scope" value="Bacteria"/>
</dbReference>
<feature type="signal peptide" evidence="1">
    <location>
        <begin position="1"/>
        <end position="26"/>
    </location>
</feature>
<proteinExistence type="predicted"/>
<dbReference type="OrthoDB" id="3296851at2"/>
<feature type="chain" id="PRO_5001851564" evidence="1">
    <location>
        <begin position="27"/>
        <end position="254"/>
    </location>
</feature>
<keyword evidence="3" id="KW-1185">Reference proteome</keyword>
<dbReference type="HOGENOM" id="CLU_086037_0_0_11"/>
<evidence type="ECO:0000313" key="3">
    <source>
        <dbReference type="Proteomes" id="UP000029482"/>
    </source>
</evidence>
<name>A0A089XAR5_STRGA</name>
<evidence type="ECO:0000313" key="2">
    <source>
        <dbReference type="EMBL" id="AIR98244.1"/>
    </source>
</evidence>
<keyword evidence="1" id="KW-0732">Signal</keyword>
<dbReference type="RefSeq" id="WP_043506487.1">
    <property type="nucleotide sequence ID" value="NZ_CP009438.1"/>
</dbReference>
<sequence length="254" mass="26488">MRIRSFVGALCGALALSALAVPAAQAEENPLTFSSVAINSGQPLVVGTGTPKQFRVHYNVHHTHELYTSAATLYAGGLDTRSAQSRPVSEPTCRDLSDTVARCVQTLAIDPKSLVDNGVAGTWHVYLQATDADHNVAGKGGLYPTKVLRASTLAHTDAAPEPVAKGRTLTITGKLAHADWTTHTYTGQAGRPVALQFRPDGGSYATVKTVDTGSGGALKTTVTAETSGAWRWYYAGDSATVNGVVAVGDAVLVE</sequence>
<gene>
    <name evidence="2" type="ORF">SGLAU_11200</name>
</gene>
<dbReference type="AlphaFoldDB" id="A0A089XAR5"/>
<accession>A0A089XAR5</accession>
<dbReference type="Proteomes" id="UP000029482">
    <property type="component" value="Chromosome"/>
</dbReference>
<reference evidence="3" key="1">
    <citation type="journal article" date="2015" name="J. Biotechnol.">
        <title>Complete genome sequence of the actinobacterium Streptomyces glaucescens GLA.O (DSM 40922) consisting of a linear chromosome and one linear plasmid.</title>
        <authorList>
            <person name="Ortseifen V."/>
            <person name="Winkler A."/>
            <person name="Albersmeier A."/>
            <person name="Wendler S."/>
            <person name="Puhler A."/>
            <person name="Kalinowski J."/>
            <person name="Ruckert C."/>
        </authorList>
    </citation>
    <scope>NUCLEOTIDE SEQUENCE [LARGE SCALE GENOMIC DNA]</scope>
    <source>
        <strain evidence="3">DSM 40922 / GLA O</strain>
    </source>
</reference>
<dbReference type="EMBL" id="CP009438">
    <property type="protein sequence ID" value="AIR98244.1"/>
    <property type="molecule type" value="Genomic_DNA"/>
</dbReference>
<evidence type="ECO:0000256" key="1">
    <source>
        <dbReference type="SAM" id="SignalP"/>
    </source>
</evidence>
<dbReference type="KEGG" id="sgu:SGLAU_11200"/>